<protein>
    <recommendedName>
        <fullName evidence="2">GTP cyclohydrolase FolE2</fullName>
        <ecNumber evidence="2">3.5.4.16</ecNumber>
    </recommendedName>
</protein>
<comment type="catalytic activity">
    <reaction evidence="2">
        <text>GTP + H2O = 7,8-dihydroneopterin 3'-triphosphate + formate + H(+)</text>
        <dbReference type="Rhea" id="RHEA:17473"/>
        <dbReference type="ChEBI" id="CHEBI:15377"/>
        <dbReference type="ChEBI" id="CHEBI:15378"/>
        <dbReference type="ChEBI" id="CHEBI:15740"/>
        <dbReference type="ChEBI" id="CHEBI:37565"/>
        <dbReference type="ChEBI" id="CHEBI:58462"/>
        <dbReference type="EC" id="3.5.4.16"/>
    </reaction>
</comment>
<proteinExistence type="inferred from homology"/>
<dbReference type="EC" id="3.5.4.16" evidence="2"/>
<dbReference type="HAMAP" id="MF_01527_B">
    <property type="entry name" value="GTP_cyclohydrol_B"/>
    <property type="match status" value="1"/>
</dbReference>
<dbReference type="Proteomes" id="UP000005258">
    <property type="component" value="Chromosome"/>
</dbReference>
<dbReference type="RefSeq" id="WP_014744045.1">
    <property type="nucleotide sequence ID" value="NC_017956.1"/>
</dbReference>
<feature type="site" description="May be catalytically important" evidence="2">
    <location>
        <position position="162"/>
    </location>
</feature>
<keyword evidence="1 2" id="KW-0378">Hydrolase</keyword>
<gene>
    <name evidence="2" type="primary">folE2</name>
    <name evidence="3" type="ordered locus">TMO_0526</name>
</gene>
<comment type="function">
    <text evidence="2">Converts GTP to 7,8-dihydroneopterin triphosphate.</text>
</comment>
<sequence length="300" mass="32459">MSADHPFRAADTRLPDVSVTDRPDFPLPLRWVGFEGVDLPVVLPRHGRLPARAGARVDLPAPAVKGIHMSRLYRLLDGLTDGQPVTASRLRAVLEAMVASHQDCGTTAAGVVLDIGLPIRRAALVTEGLAGWRSYPVQIRAKLRDGVFRIRMRVTVTYSSTCPCSAALARELVADGFAAAFDGDAVDPAAAAGWLRRHATLATPHAQRSEAEVEVDADLDDLMPERLIDLVEQALGTPVQAAVRRADEQAFAALNGAGQMFVEDAARRLRAMLDDRYQAPSIRVRHLESLHPHDVVAVAD</sequence>
<dbReference type="PANTHER" id="PTHR36445">
    <property type="entry name" value="GTP CYCLOHYDROLASE MPTA"/>
    <property type="match status" value="1"/>
</dbReference>
<evidence type="ECO:0000256" key="1">
    <source>
        <dbReference type="ARBA" id="ARBA00022801"/>
    </source>
</evidence>
<evidence type="ECO:0000313" key="4">
    <source>
        <dbReference type="Proteomes" id="UP000005258"/>
    </source>
</evidence>
<dbReference type="KEGG" id="tmo:TMO_0526"/>
<dbReference type="AlphaFoldDB" id="I3THX7"/>
<name>I3THX7_TISMK</name>
<dbReference type="eggNOG" id="COG1469">
    <property type="taxonomic scope" value="Bacteria"/>
</dbReference>
<keyword evidence="4" id="KW-1185">Reference proteome</keyword>
<dbReference type="NCBIfam" id="NF010200">
    <property type="entry name" value="PRK13674.1-1"/>
    <property type="match status" value="1"/>
</dbReference>
<dbReference type="PATRIC" id="fig|1110502.3.peg.543"/>
<dbReference type="PANTHER" id="PTHR36445:SF1">
    <property type="entry name" value="GTP CYCLOHYDROLASE MPTA"/>
    <property type="match status" value="1"/>
</dbReference>
<dbReference type="Gene3D" id="3.10.270.10">
    <property type="entry name" value="Urate Oxidase"/>
    <property type="match status" value="1"/>
</dbReference>
<comment type="similarity">
    <text evidence="2">Belongs to the GTP cyclohydrolase IV family.</text>
</comment>
<dbReference type="GO" id="GO:0046654">
    <property type="term" value="P:tetrahydrofolate biosynthetic process"/>
    <property type="evidence" value="ECO:0007669"/>
    <property type="project" value="UniProtKB-UniRule"/>
</dbReference>
<dbReference type="GO" id="GO:0003934">
    <property type="term" value="F:GTP cyclohydrolase I activity"/>
    <property type="evidence" value="ECO:0007669"/>
    <property type="project" value="UniProtKB-UniRule"/>
</dbReference>
<dbReference type="UniPathway" id="UPA00848">
    <property type="reaction ID" value="UER00151"/>
</dbReference>
<dbReference type="InterPro" id="IPR022838">
    <property type="entry name" value="GTP_cyclohydrolase_FolE2"/>
</dbReference>
<evidence type="ECO:0000256" key="2">
    <source>
        <dbReference type="HAMAP-Rule" id="MF_01527"/>
    </source>
</evidence>
<evidence type="ECO:0000313" key="3">
    <source>
        <dbReference type="EMBL" id="AFK52365.1"/>
    </source>
</evidence>
<dbReference type="STRING" id="1110502.TMO_0526"/>
<dbReference type="EMBL" id="CP003236">
    <property type="protein sequence ID" value="AFK52365.1"/>
    <property type="molecule type" value="Genomic_DNA"/>
</dbReference>
<organism evidence="3 4">
    <name type="scientific">Tistrella mobilis (strain KA081020-065)</name>
    <dbReference type="NCBI Taxonomy" id="1110502"/>
    <lineage>
        <taxon>Bacteria</taxon>
        <taxon>Pseudomonadati</taxon>
        <taxon>Pseudomonadota</taxon>
        <taxon>Alphaproteobacteria</taxon>
        <taxon>Geminicoccales</taxon>
        <taxon>Geminicoccaceae</taxon>
        <taxon>Tistrella</taxon>
    </lineage>
</organism>
<comment type="pathway">
    <text evidence="2">Cofactor biosynthesis; 7,8-dihydroneopterin triphosphate biosynthesis; 7,8-dihydroneopterin triphosphate from GTP: step 1/1.</text>
</comment>
<dbReference type="Pfam" id="PF02649">
    <property type="entry name" value="GCHY-1"/>
    <property type="match status" value="1"/>
</dbReference>
<reference evidence="3 4" key="1">
    <citation type="journal article" date="2012" name="J. Am. Chem. Soc.">
        <title>Bacterial biosynthesis and maturation of the didemnin anti-cancer agents.</title>
        <authorList>
            <person name="Xu Y."/>
            <person name="Kersten R.D."/>
            <person name="Nam S.J."/>
            <person name="Lu L."/>
            <person name="Al-Suwailem A.M."/>
            <person name="Zheng H."/>
            <person name="Fenical W."/>
            <person name="Dorrestein P.C."/>
            <person name="Moore B.S."/>
            <person name="Qian P.Y."/>
        </authorList>
    </citation>
    <scope>NUCLEOTIDE SEQUENCE [LARGE SCALE GENOMIC DNA]</scope>
    <source>
        <strain evidence="3 4">KA081020-065</strain>
    </source>
</reference>
<dbReference type="HOGENOM" id="CLU_062816_0_0_5"/>
<accession>I3THX7</accession>
<dbReference type="InterPro" id="IPR003801">
    <property type="entry name" value="GTP_cyclohydrolase_FolE2/MptA"/>
</dbReference>